<dbReference type="RefSeq" id="WP_182042362.1">
    <property type="nucleotide sequence ID" value="NZ_JACDZE010000001.1"/>
</dbReference>
<dbReference type="Proteomes" id="UP000552241">
    <property type="component" value="Unassembled WGS sequence"/>
</dbReference>
<keyword evidence="4" id="KW-1185">Reference proteome</keyword>
<dbReference type="PANTHER" id="PTHR31793">
    <property type="entry name" value="4-HYDROXYBENZOYL-COA THIOESTERASE FAMILY MEMBER"/>
    <property type="match status" value="1"/>
</dbReference>
<evidence type="ECO:0000313" key="3">
    <source>
        <dbReference type="EMBL" id="MBA5628776.1"/>
    </source>
</evidence>
<dbReference type="Pfam" id="PF13279">
    <property type="entry name" value="4HBT_2"/>
    <property type="match status" value="1"/>
</dbReference>
<reference evidence="3 4" key="1">
    <citation type="submission" date="2020-07" db="EMBL/GenBank/DDBJ databases">
        <title>Moheibacter lacus sp. nov., a member of the family Flavobacteriaceae isolated from freshwater lake sediment.</title>
        <authorList>
            <person name="Liu Y."/>
        </authorList>
    </citation>
    <scope>NUCLEOTIDE SEQUENCE [LARGE SCALE GENOMIC DNA]</scope>
    <source>
        <strain evidence="3 4">BDHS18</strain>
    </source>
</reference>
<dbReference type="InterPro" id="IPR006684">
    <property type="entry name" value="YbgC/YbaW"/>
</dbReference>
<organism evidence="3 4">
    <name type="scientific">Moheibacter lacus</name>
    <dbReference type="NCBI Taxonomy" id="2745851"/>
    <lineage>
        <taxon>Bacteria</taxon>
        <taxon>Pseudomonadati</taxon>
        <taxon>Bacteroidota</taxon>
        <taxon>Flavobacteriia</taxon>
        <taxon>Flavobacteriales</taxon>
        <taxon>Weeksellaceae</taxon>
        <taxon>Moheibacter</taxon>
    </lineage>
</organism>
<comment type="similarity">
    <text evidence="1">Belongs to the 4-hydroxybenzoyl-CoA thioesterase family.</text>
</comment>
<dbReference type="Gene3D" id="3.10.129.10">
    <property type="entry name" value="Hotdog Thioesterase"/>
    <property type="match status" value="1"/>
</dbReference>
<sequence>MLTHTSKFRVRFNETDPLGIVWHGHYVTYLEDGREAFGEEFGISYKDIQNAGLFAPIVKCTVDYKLPLRHGDWASIETTHHNQLAAKLHFTYKIFNEKEELVATGETIQVFTDQEKSELFLSNPPFFEDWKRKNNLI</sequence>
<dbReference type="InterPro" id="IPR029069">
    <property type="entry name" value="HotDog_dom_sf"/>
</dbReference>
<dbReference type="GO" id="GO:0047617">
    <property type="term" value="F:fatty acyl-CoA hydrolase activity"/>
    <property type="evidence" value="ECO:0007669"/>
    <property type="project" value="TreeGrafter"/>
</dbReference>
<name>A0A838ZMF5_9FLAO</name>
<dbReference type="PROSITE" id="PS01328">
    <property type="entry name" value="4HBCOA_THIOESTERASE"/>
    <property type="match status" value="1"/>
</dbReference>
<dbReference type="PIRSF" id="PIRSF003230">
    <property type="entry name" value="YbgC"/>
    <property type="match status" value="1"/>
</dbReference>
<proteinExistence type="inferred from homology"/>
<dbReference type="InterPro" id="IPR008272">
    <property type="entry name" value="HB-CoA_thioesterase_AS"/>
</dbReference>
<comment type="caution">
    <text evidence="3">The sequence shown here is derived from an EMBL/GenBank/DDBJ whole genome shotgun (WGS) entry which is preliminary data.</text>
</comment>
<dbReference type="PANTHER" id="PTHR31793:SF27">
    <property type="entry name" value="NOVEL THIOESTERASE SUPERFAMILY DOMAIN AND SAPOSIN A-TYPE DOMAIN CONTAINING PROTEIN (0610012H03RIK)"/>
    <property type="match status" value="1"/>
</dbReference>
<gene>
    <name evidence="3" type="ORF">HU137_03205</name>
</gene>
<protein>
    <submittedName>
        <fullName evidence="3">Acyl-CoA thioesterase</fullName>
    </submittedName>
</protein>
<dbReference type="EMBL" id="JACDZE010000001">
    <property type="protein sequence ID" value="MBA5628776.1"/>
    <property type="molecule type" value="Genomic_DNA"/>
</dbReference>
<dbReference type="CDD" id="cd00586">
    <property type="entry name" value="4HBT"/>
    <property type="match status" value="1"/>
</dbReference>
<evidence type="ECO:0000313" key="4">
    <source>
        <dbReference type="Proteomes" id="UP000552241"/>
    </source>
</evidence>
<dbReference type="AlphaFoldDB" id="A0A838ZMF5"/>
<dbReference type="NCBIfam" id="TIGR00051">
    <property type="entry name" value="YbgC/FadM family acyl-CoA thioesterase"/>
    <property type="match status" value="1"/>
</dbReference>
<evidence type="ECO:0000256" key="2">
    <source>
        <dbReference type="ARBA" id="ARBA00022801"/>
    </source>
</evidence>
<dbReference type="SUPFAM" id="SSF54637">
    <property type="entry name" value="Thioesterase/thiol ester dehydrase-isomerase"/>
    <property type="match status" value="1"/>
</dbReference>
<evidence type="ECO:0000256" key="1">
    <source>
        <dbReference type="ARBA" id="ARBA00005953"/>
    </source>
</evidence>
<keyword evidence="2" id="KW-0378">Hydrolase</keyword>
<dbReference type="InterPro" id="IPR050563">
    <property type="entry name" value="4-hydroxybenzoyl-CoA_TE"/>
</dbReference>
<accession>A0A838ZMF5</accession>